<organism evidence="1 2">
    <name type="scientific">Priestia megaterium (strain ATCC 14581 / DSM 32 / CCUG 1817 / JCM 2506 / NBRC 15308 / NCIMB 9376 / NCTC 10342 / NRRL B-14308 / VKM B-512 / Ford 19)</name>
    <name type="common">Bacillus megaterium</name>
    <dbReference type="NCBI Taxonomy" id="1348623"/>
    <lineage>
        <taxon>Bacteria</taxon>
        <taxon>Bacillati</taxon>
        <taxon>Bacillota</taxon>
        <taxon>Bacilli</taxon>
        <taxon>Bacillales</taxon>
        <taxon>Bacillaceae</taxon>
        <taxon>Priestia</taxon>
    </lineage>
</organism>
<dbReference type="Pfam" id="PF04294">
    <property type="entry name" value="VanW"/>
    <property type="match status" value="1"/>
</dbReference>
<gene>
    <name evidence="1" type="ORF">BG04_4612</name>
</gene>
<accession>A0A0B6ALL9</accession>
<dbReference type="Proteomes" id="UP000031829">
    <property type="component" value="Chromosome"/>
</dbReference>
<proteinExistence type="predicted"/>
<sequence length="312" mass="35035">MNFTWMVGLLMLIQPLSTQDHLSITHDGKPIERIERDKVTVPLLPVPMVDHDRYNLLLKELDKKTYREPINARIDKSGQIVPEQAGVKLYHKDFAEKFYTYFFNGGTSTLEIPTLPVPPRVDKELLATIRIKQIGHYHTVFNPHNKNRSHNISLAAESLDSSVIFPGEVFSFNQTVGKRTAAKGYMRAPIIVKGEYSEGVGGGICQVSSTLFNAVDNAGVTITQRYSHSRSVSYVPPGRDATVSWYGPDFHFKNTYSDPLLIRAQVHGGVVSVAVYSTDAIEYKPRRVPWASIDQLPKEKKIESHVDTEPAD</sequence>
<name>A0A0B6ALL9_PRIM2</name>
<protein>
    <submittedName>
        <fullName evidence="1">Putative peptidoglycan binding domain protein</fullName>
    </submittedName>
</protein>
<dbReference type="KEGG" id="bmeg:BG04_4612"/>
<dbReference type="RefSeq" id="WP_034652272.1">
    <property type="nucleotide sequence ID" value="NZ_BCVB01000004.1"/>
</dbReference>
<evidence type="ECO:0000313" key="1">
    <source>
        <dbReference type="EMBL" id="AJI20734.1"/>
    </source>
</evidence>
<dbReference type="InterPro" id="IPR052913">
    <property type="entry name" value="Glycopeptide_resist_protein"/>
</dbReference>
<dbReference type="EMBL" id="CP009920">
    <property type="protein sequence ID" value="AJI20734.1"/>
    <property type="molecule type" value="Genomic_DNA"/>
</dbReference>
<dbReference type="GeneID" id="93642607"/>
<dbReference type="PANTHER" id="PTHR35788:SF1">
    <property type="entry name" value="EXPORTED PROTEIN"/>
    <property type="match status" value="1"/>
</dbReference>
<dbReference type="HOGENOM" id="CLU_011572_3_1_9"/>
<reference evidence="1 2" key="1">
    <citation type="journal article" date="2015" name="Genome Announc.">
        <title>Complete genome sequences for 35 biothreat assay-relevant bacillus species.</title>
        <authorList>
            <person name="Johnson S.L."/>
            <person name="Daligault H.E."/>
            <person name="Davenport K.W."/>
            <person name="Jaissle J."/>
            <person name="Frey K.G."/>
            <person name="Ladner J.T."/>
            <person name="Broomall S.M."/>
            <person name="Bishop-Lilly K.A."/>
            <person name="Bruce D.C."/>
            <person name="Gibbons H.S."/>
            <person name="Coyne S.R."/>
            <person name="Lo C.C."/>
            <person name="Meincke L."/>
            <person name="Munk A.C."/>
            <person name="Koroleva G.I."/>
            <person name="Rosenzweig C.N."/>
            <person name="Palacios G.F."/>
            <person name="Redden C.L."/>
            <person name="Minogue T.D."/>
            <person name="Chain P.S."/>
        </authorList>
    </citation>
    <scope>NUCLEOTIDE SEQUENCE [LARGE SCALE GENOMIC DNA]</scope>
    <source>
        <strain evidence="2">ATCC 14581 / DSM 32 / JCM 2506 / NBRC 15308 / NCIMB 9376 / NCTC 10342 / NRRL B-14308 / VKM B-512</strain>
    </source>
</reference>
<evidence type="ECO:0000313" key="2">
    <source>
        <dbReference type="Proteomes" id="UP000031829"/>
    </source>
</evidence>
<dbReference type="AlphaFoldDB" id="A0A0B6ALL9"/>
<dbReference type="InterPro" id="IPR007391">
    <property type="entry name" value="Vancomycin_resist_VanW"/>
</dbReference>
<dbReference type="PANTHER" id="PTHR35788">
    <property type="entry name" value="EXPORTED PROTEIN-RELATED"/>
    <property type="match status" value="1"/>
</dbReference>